<dbReference type="InterPro" id="IPR036101">
    <property type="entry name" value="CarD-like/TRCF_RID_sf"/>
</dbReference>
<gene>
    <name evidence="2" type="ORF">CHF27_003050</name>
</gene>
<dbReference type="InterPro" id="IPR042215">
    <property type="entry name" value="CarD-like_C"/>
</dbReference>
<dbReference type="PANTHER" id="PTHR38447:SF1">
    <property type="entry name" value="RNA POLYMERASE-BINDING TRANSCRIPTION FACTOR CARD"/>
    <property type="match status" value="1"/>
</dbReference>
<accession>A0A371IV61</accession>
<sequence length="165" mass="19124">MFKVDDYIMYGSTGVCKVVDITNEQFINGKQRKYYVLSPVYYNNTIIKTPVDNKKIPMRNIISEGDMTLLINNIPNMKTLWIDDEKKRSEQFKTMLKSGQCEELIKVIRSIDCNKEDTKSMGKKTHKADNDIMKEAERLLNEEFAIILNISPDEVNSYISSQIPK</sequence>
<dbReference type="SMART" id="SM01058">
    <property type="entry name" value="CarD_TRCF"/>
    <property type="match status" value="1"/>
</dbReference>
<dbReference type="GO" id="GO:0009303">
    <property type="term" value="P:rRNA transcription"/>
    <property type="evidence" value="ECO:0007669"/>
    <property type="project" value="TreeGrafter"/>
</dbReference>
<dbReference type="InterPro" id="IPR052531">
    <property type="entry name" value="CarD-like_regulator"/>
</dbReference>
<dbReference type="Gene3D" id="1.20.58.1290">
    <property type="entry name" value="CarD-like, C-terminal domain"/>
    <property type="match status" value="1"/>
</dbReference>
<dbReference type="RefSeq" id="WP_095405565.1">
    <property type="nucleotide sequence ID" value="NZ_NOJZ02000003.1"/>
</dbReference>
<protein>
    <submittedName>
        <fullName evidence="2">CarD family transcriptional regulator</fullName>
    </submittedName>
</protein>
<dbReference type="AlphaFoldDB" id="A0A371IV61"/>
<dbReference type="PANTHER" id="PTHR38447">
    <property type="entry name" value="TRANSCRIPTION FACTOR YDEB-RELATED"/>
    <property type="match status" value="1"/>
</dbReference>
<dbReference type="InterPro" id="IPR003711">
    <property type="entry name" value="CarD-like/TRCF_RID"/>
</dbReference>
<evidence type="ECO:0000259" key="1">
    <source>
        <dbReference type="SMART" id="SM01058"/>
    </source>
</evidence>
<organism evidence="2 3">
    <name type="scientific">Romboutsia maritimum</name>
    <dbReference type="NCBI Taxonomy" id="2020948"/>
    <lineage>
        <taxon>Bacteria</taxon>
        <taxon>Bacillati</taxon>
        <taxon>Bacillota</taxon>
        <taxon>Clostridia</taxon>
        <taxon>Peptostreptococcales</taxon>
        <taxon>Peptostreptococcaceae</taxon>
        <taxon>Romboutsia</taxon>
    </lineage>
</organism>
<dbReference type="Pfam" id="PF02559">
    <property type="entry name" value="CarD_TRCF_RID"/>
    <property type="match status" value="1"/>
</dbReference>
<evidence type="ECO:0000313" key="3">
    <source>
        <dbReference type="Proteomes" id="UP000243494"/>
    </source>
</evidence>
<dbReference type="Proteomes" id="UP000243494">
    <property type="component" value="Unassembled WGS sequence"/>
</dbReference>
<dbReference type="SUPFAM" id="SSF141259">
    <property type="entry name" value="CarD-like"/>
    <property type="match status" value="1"/>
</dbReference>
<dbReference type="OrthoDB" id="9786074at2"/>
<feature type="domain" description="CarD-like/TRCF RNAP-interacting" evidence="1">
    <location>
        <begin position="1"/>
        <end position="112"/>
    </location>
</feature>
<name>A0A371IV61_9FIRM</name>
<proteinExistence type="predicted"/>
<dbReference type="Gene3D" id="2.40.10.170">
    <property type="match status" value="1"/>
</dbReference>
<evidence type="ECO:0000313" key="2">
    <source>
        <dbReference type="EMBL" id="RDY24349.1"/>
    </source>
</evidence>
<dbReference type="EMBL" id="NOJZ02000003">
    <property type="protein sequence ID" value="RDY24349.1"/>
    <property type="molecule type" value="Genomic_DNA"/>
</dbReference>
<reference evidence="2 3" key="1">
    <citation type="journal article" date="2017" name="Genome Announc.">
        <title>Draft Genome Sequence of Romboutsia maritimum sp. nov. Strain CCRI-22766(T), Isolated from Coastal Estuarine Mud.</title>
        <authorList>
            <person name="Maheux A.F."/>
            <person name="Boudreau D.K."/>
            <person name="Berube E."/>
            <person name="Boissinot M."/>
            <person name="Raymond F."/>
            <person name="Brodeur S."/>
            <person name="Corbeil J."/>
            <person name="Brightwell G."/>
            <person name="Broda D."/>
            <person name="Omar R.F."/>
            <person name="Bergeron M.G."/>
        </authorList>
    </citation>
    <scope>NUCLEOTIDE SEQUENCE [LARGE SCALE GENOMIC DNA]</scope>
    <source>
        <strain evidence="2 3">CCRI-22766</strain>
    </source>
</reference>
<comment type="caution">
    <text evidence="2">The sequence shown here is derived from an EMBL/GenBank/DDBJ whole genome shotgun (WGS) entry which is preliminary data.</text>
</comment>
<keyword evidence="3" id="KW-1185">Reference proteome</keyword>